<evidence type="ECO:0000313" key="2">
    <source>
        <dbReference type="Proteomes" id="UP001345827"/>
    </source>
</evidence>
<keyword evidence="2" id="KW-1185">Reference proteome</keyword>
<dbReference type="AlphaFoldDB" id="A0AAV9QGX6"/>
<dbReference type="Proteomes" id="UP001345827">
    <property type="component" value="Unassembled WGS sequence"/>
</dbReference>
<protein>
    <recommendedName>
        <fullName evidence="3">F-box domain-containing protein</fullName>
    </recommendedName>
</protein>
<sequence>MAQQQHFTRSTPSHPASIHQLSDDCLWLIVKQVSRMTEPSWSSEWQQRTPLNSLSRVDKRFRQLCFPLLFNFDKLNLEGYADFIPHMQALARAPYVASRLIALKVTPHKGVDEESQYGPSLVAALMSMPNLAILCIEPYEPTHVTAPFRTAFHGVTLPSVKELNIRYVPDAAFILRACPKIETFITTYPDRQWKKTLRILPSMTSLRSVTVDAHSGFNWTHKRLSGNVPRSNIGVQELTRTRGPRISTRLYGAMLHGKPLQD</sequence>
<organism evidence="1 2">
    <name type="scientific">Vermiconidia calcicola</name>
    <dbReference type="NCBI Taxonomy" id="1690605"/>
    <lineage>
        <taxon>Eukaryota</taxon>
        <taxon>Fungi</taxon>
        <taxon>Dikarya</taxon>
        <taxon>Ascomycota</taxon>
        <taxon>Pezizomycotina</taxon>
        <taxon>Dothideomycetes</taxon>
        <taxon>Dothideomycetidae</taxon>
        <taxon>Mycosphaerellales</taxon>
        <taxon>Extremaceae</taxon>
        <taxon>Vermiconidia</taxon>
    </lineage>
</organism>
<dbReference type="EMBL" id="JAXLQG010000003">
    <property type="protein sequence ID" value="KAK5542287.1"/>
    <property type="molecule type" value="Genomic_DNA"/>
</dbReference>
<name>A0AAV9QGX6_9PEZI</name>
<evidence type="ECO:0000313" key="1">
    <source>
        <dbReference type="EMBL" id="KAK5542287.1"/>
    </source>
</evidence>
<gene>
    <name evidence="1" type="ORF">LTR25_002172</name>
</gene>
<evidence type="ECO:0008006" key="3">
    <source>
        <dbReference type="Google" id="ProtNLM"/>
    </source>
</evidence>
<reference evidence="1 2" key="1">
    <citation type="submission" date="2023-06" db="EMBL/GenBank/DDBJ databases">
        <title>Black Yeasts Isolated from many extreme environments.</title>
        <authorList>
            <person name="Coleine C."/>
            <person name="Stajich J.E."/>
            <person name="Selbmann L."/>
        </authorList>
    </citation>
    <scope>NUCLEOTIDE SEQUENCE [LARGE SCALE GENOMIC DNA]</scope>
    <source>
        <strain evidence="1 2">CCFEE 5887</strain>
    </source>
</reference>
<proteinExistence type="predicted"/>
<accession>A0AAV9QGX6</accession>
<comment type="caution">
    <text evidence="1">The sequence shown here is derived from an EMBL/GenBank/DDBJ whole genome shotgun (WGS) entry which is preliminary data.</text>
</comment>